<dbReference type="EMBL" id="CABFNS010000316">
    <property type="protein sequence ID" value="VUC20986.1"/>
    <property type="molecule type" value="Genomic_DNA"/>
</dbReference>
<evidence type="ECO:0000313" key="1">
    <source>
        <dbReference type="EMBL" id="VUC20986.1"/>
    </source>
</evidence>
<evidence type="ECO:0008006" key="3">
    <source>
        <dbReference type="Google" id="ProtNLM"/>
    </source>
</evidence>
<accession>A0ABY6TSQ6</accession>
<organism evidence="1 2">
    <name type="scientific">Bionectria ochroleuca</name>
    <name type="common">Gliocladium roseum</name>
    <dbReference type="NCBI Taxonomy" id="29856"/>
    <lineage>
        <taxon>Eukaryota</taxon>
        <taxon>Fungi</taxon>
        <taxon>Dikarya</taxon>
        <taxon>Ascomycota</taxon>
        <taxon>Pezizomycotina</taxon>
        <taxon>Sordariomycetes</taxon>
        <taxon>Hypocreomycetidae</taxon>
        <taxon>Hypocreales</taxon>
        <taxon>Bionectriaceae</taxon>
        <taxon>Clonostachys</taxon>
    </lineage>
</organism>
<protein>
    <recommendedName>
        <fullName evidence="3">F-box domain-containing protein</fullName>
    </recommendedName>
</protein>
<reference evidence="1 2" key="1">
    <citation type="submission" date="2019-06" db="EMBL/GenBank/DDBJ databases">
        <authorList>
            <person name="Broberg M."/>
        </authorList>
    </citation>
    <scope>NUCLEOTIDE SEQUENCE [LARGE SCALE GENOMIC DNA]</scope>
</reference>
<sequence length="140" mass="16218">MVCTRNMFKNLLEARVAWCRLPPEIRIMILQVVWLSTTSKSPSPTSQKLTLEDLKSEHGISSLATVCLEWKAFFEKCTFKQLVLDQSDLASFQVAVEKEPHRLGNIKYLLFGIKLPEYDCDKCRRREDRRTTESFTNIGC</sequence>
<keyword evidence="2" id="KW-1185">Reference proteome</keyword>
<gene>
    <name evidence="1" type="ORF">CLO192961_LOCUS37031</name>
</gene>
<dbReference type="Proteomes" id="UP000766486">
    <property type="component" value="Unassembled WGS sequence"/>
</dbReference>
<evidence type="ECO:0000313" key="2">
    <source>
        <dbReference type="Proteomes" id="UP000766486"/>
    </source>
</evidence>
<name>A0ABY6TSQ6_BIOOC</name>
<proteinExistence type="predicted"/>
<comment type="caution">
    <text evidence="1">The sequence shown here is derived from an EMBL/GenBank/DDBJ whole genome shotgun (WGS) entry which is preliminary data.</text>
</comment>